<dbReference type="PROSITE" id="PS51421">
    <property type="entry name" value="RAS"/>
    <property type="match status" value="1"/>
</dbReference>
<dbReference type="GO" id="GO:0001667">
    <property type="term" value="P:ameboidal-type cell migration"/>
    <property type="evidence" value="ECO:0007669"/>
    <property type="project" value="UniProtKB-ARBA"/>
</dbReference>
<dbReference type="PROSITE" id="PS51419">
    <property type="entry name" value="RAB"/>
    <property type="match status" value="1"/>
</dbReference>
<dbReference type="GO" id="GO:0022412">
    <property type="term" value="P:cellular process involved in reproduction in multicellular organism"/>
    <property type="evidence" value="ECO:0007669"/>
    <property type="project" value="UniProtKB-ARBA"/>
</dbReference>
<reference evidence="3 4" key="1">
    <citation type="submission" date="2017-12" db="EMBL/GenBank/DDBJ databases">
        <title>Hemimetabolous genomes reveal molecular basis of termite eusociality.</title>
        <authorList>
            <person name="Harrison M.C."/>
            <person name="Jongepier E."/>
            <person name="Robertson H.M."/>
            <person name="Arning N."/>
            <person name="Bitard-Feildel T."/>
            <person name="Chao H."/>
            <person name="Childers C.P."/>
            <person name="Dinh H."/>
            <person name="Doddapaneni H."/>
            <person name="Dugan S."/>
            <person name="Gowin J."/>
            <person name="Greiner C."/>
            <person name="Han Y."/>
            <person name="Hu H."/>
            <person name="Hughes D.S.T."/>
            <person name="Huylmans A.-K."/>
            <person name="Kemena C."/>
            <person name="Kremer L.P.M."/>
            <person name="Lee S.L."/>
            <person name="Lopez-Ezquerra A."/>
            <person name="Mallet L."/>
            <person name="Monroy-Kuhn J.M."/>
            <person name="Moser A."/>
            <person name="Murali S.C."/>
            <person name="Muzny D.M."/>
            <person name="Otani S."/>
            <person name="Piulachs M.-D."/>
            <person name="Poelchau M."/>
            <person name="Qu J."/>
            <person name="Schaub F."/>
            <person name="Wada-Katsumata A."/>
            <person name="Worley K.C."/>
            <person name="Xie Q."/>
            <person name="Ylla G."/>
            <person name="Poulsen M."/>
            <person name="Gibbs R.A."/>
            <person name="Schal C."/>
            <person name="Richards S."/>
            <person name="Belles X."/>
            <person name="Korb J."/>
            <person name="Bornberg-Bauer E."/>
        </authorList>
    </citation>
    <scope>NUCLEOTIDE SEQUENCE [LARGE SCALE GENOMIC DNA]</scope>
    <source>
        <tissue evidence="3">Whole body</tissue>
    </source>
</reference>
<dbReference type="InterPro" id="IPR003578">
    <property type="entry name" value="Small_GTPase_Rho"/>
</dbReference>
<dbReference type="GO" id="GO:0003006">
    <property type="term" value="P:developmental process involved in reproduction"/>
    <property type="evidence" value="ECO:0007669"/>
    <property type="project" value="UniProtKB-ARBA"/>
</dbReference>
<dbReference type="AlphaFoldDB" id="A0A2J7QIP0"/>
<dbReference type="PROSITE" id="PS51420">
    <property type="entry name" value="RHO"/>
    <property type="match status" value="1"/>
</dbReference>
<keyword evidence="1" id="KW-0547">Nucleotide-binding</keyword>
<dbReference type="GO" id="GO:0035099">
    <property type="term" value="P:hemocyte migration"/>
    <property type="evidence" value="ECO:0007669"/>
    <property type="project" value="UniProtKB-ARBA"/>
</dbReference>
<dbReference type="Pfam" id="PF00071">
    <property type="entry name" value="Ras"/>
    <property type="match status" value="1"/>
</dbReference>
<dbReference type="InterPro" id="IPR005225">
    <property type="entry name" value="Small_GTP-bd"/>
</dbReference>
<accession>A0A2J7QIP0</accession>
<organism evidence="3 4">
    <name type="scientific">Cryptotermes secundus</name>
    <dbReference type="NCBI Taxonomy" id="105785"/>
    <lineage>
        <taxon>Eukaryota</taxon>
        <taxon>Metazoa</taxon>
        <taxon>Ecdysozoa</taxon>
        <taxon>Arthropoda</taxon>
        <taxon>Hexapoda</taxon>
        <taxon>Insecta</taxon>
        <taxon>Pterygota</taxon>
        <taxon>Neoptera</taxon>
        <taxon>Polyneoptera</taxon>
        <taxon>Dictyoptera</taxon>
        <taxon>Blattodea</taxon>
        <taxon>Blattoidea</taxon>
        <taxon>Termitoidae</taxon>
        <taxon>Kalotermitidae</taxon>
        <taxon>Cryptotermitinae</taxon>
        <taxon>Cryptotermes</taxon>
    </lineage>
</organism>
<dbReference type="SUPFAM" id="SSF52540">
    <property type="entry name" value="P-loop containing nucleoside triphosphate hydrolases"/>
    <property type="match status" value="1"/>
</dbReference>
<dbReference type="InParanoid" id="A0A2J7QIP0"/>
<keyword evidence="4" id="KW-1185">Reference proteome</keyword>
<name>A0A2J7QIP0_9NEOP</name>
<dbReference type="EMBL" id="NEVH01013583">
    <property type="protein sequence ID" value="PNF28451.1"/>
    <property type="molecule type" value="Genomic_DNA"/>
</dbReference>
<sequence length="267" mass="30591">MGETRNAYRILVGKPEGKRPQGKTRRRWVDSIRMGIREIGWDGMHWIDLAQDRDQWRALVNTGCIMNTAKGTKRENGIESESIQSNRIRPIKITAVGDGMVGKTCLLITYVSKRFPTEYVPTVFDNYADNITVDGQDFNMTLWDTAGQEDYERLRPLSYPNTDCFLLCYSISSRTSYENVVSKWCPELKHHMPHVPIVLVGTKIDLREEDPECISFAEGKKLKQKIRAARYVECSAIKGEGLQDVFTEAIRAVMKKPPTVRRTCSFF</sequence>
<dbReference type="Proteomes" id="UP000235965">
    <property type="component" value="Unassembled WGS sequence"/>
</dbReference>
<dbReference type="NCBIfam" id="TIGR00231">
    <property type="entry name" value="small_GTP"/>
    <property type="match status" value="1"/>
</dbReference>
<evidence type="ECO:0000256" key="1">
    <source>
        <dbReference type="ARBA" id="ARBA00022741"/>
    </source>
</evidence>
<comment type="caution">
    <text evidence="3">The sequence shown here is derived from an EMBL/GenBank/DDBJ whole genome shotgun (WGS) entry which is preliminary data.</text>
</comment>
<dbReference type="PRINTS" id="PR00449">
    <property type="entry name" value="RASTRNSFRMNG"/>
</dbReference>
<dbReference type="FunCoup" id="A0A2J7QIP0">
    <property type="interactions" value="132"/>
</dbReference>
<dbReference type="InterPro" id="IPR027417">
    <property type="entry name" value="P-loop_NTPase"/>
</dbReference>
<protein>
    <submittedName>
        <fullName evidence="3">Ras-like GTP-binding protein RhoL</fullName>
    </submittedName>
</protein>
<dbReference type="GO" id="GO:0007264">
    <property type="term" value="P:small GTPase-mediated signal transduction"/>
    <property type="evidence" value="ECO:0007669"/>
    <property type="project" value="InterPro"/>
</dbReference>
<keyword evidence="2" id="KW-0342">GTP-binding</keyword>
<dbReference type="SMART" id="SM00174">
    <property type="entry name" value="RHO"/>
    <property type="match status" value="1"/>
</dbReference>
<dbReference type="CDD" id="cd00157">
    <property type="entry name" value="Rho"/>
    <property type="match status" value="1"/>
</dbReference>
<dbReference type="GO" id="GO:0035006">
    <property type="term" value="P:melanization defense response"/>
    <property type="evidence" value="ECO:0007669"/>
    <property type="project" value="UniProtKB-ARBA"/>
</dbReference>
<dbReference type="GO" id="GO:0003924">
    <property type="term" value="F:GTPase activity"/>
    <property type="evidence" value="ECO:0007669"/>
    <property type="project" value="InterPro"/>
</dbReference>
<dbReference type="Gene3D" id="3.40.50.300">
    <property type="entry name" value="P-loop containing nucleotide triphosphate hydrolases"/>
    <property type="match status" value="1"/>
</dbReference>
<dbReference type="SMART" id="SM00175">
    <property type="entry name" value="RAB"/>
    <property type="match status" value="1"/>
</dbReference>
<dbReference type="InterPro" id="IPR001806">
    <property type="entry name" value="Small_GTPase"/>
</dbReference>
<dbReference type="STRING" id="105785.A0A2J7QIP0"/>
<proteinExistence type="predicted"/>
<evidence type="ECO:0000313" key="4">
    <source>
        <dbReference type="Proteomes" id="UP000235965"/>
    </source>
</evidence>
<dbReference type="OrthoDB" id="8830751at2759"/>
<evidence type="ECO:0000313" key="3">
    <source>
        <dbReference type="EMBL" id="PNF28451.1"/>
    </source>
</evidence>
<dbReference type="FunFam" id="3.40.50.300:FF:000118">
    <property type="entry name" value="Rho-related GTP-binding protein RhoG"/>
    <property type="match status" value="1"/>
</dbReference>
<evidence type="ECO:0000256" key="2">
    <source>
        <dbReference type="ARBA" id="ARBA00023134"/>
    </source>
</evidence>
<dbReference type="GO" id="GO:0005525">
    <property type="term" value="F:GTP binding"/>
    <property type="evidence" value="ECO:0007669"/>
    <property type="project" value="UniProtKB-KW"/>
</dbReference>
<gene>
    <name evidence="3" type="primary">RhoL</name>
    <name evidence="3" type="ORF">B7P43_G15711</name>
</gene>
<dbReference type="SMART" id="SM00173">
    <property type="entry name" value="RAS"/>
    <property type="match status" value="1"/>
</dbReference>
<dbReference type="PANTHER" id="PTHR24072">
    <property type="entry name" value="RHO FAMILY GTPASE"/>
    <property type="match status" value="1"/>
</dbReference>